<organism evidence="1 2">
    <name type="scientific">Maridesulfovibrio hydrothermalis AM13 = DSM 14728</name>
    <dbReference type="NCBI Taxonomy" id="1121451"/>
    <lineage>
        <taxon>Bacteria</taxon>
        <taxon>Pseudomonadati</taxon>
        <taxon>Thermodesulfobacteriota</taxon>
        <taxon>Desulfovibrionia</taxon>
        <taxon>Desulfovibrionales</taxon>
        <taxon>Desulfovibrionaceae</taxon>
        <taxon>Maridesulfovibrio</taxon>
    </lineage>
</organism>
<sequence length="52" mass="6170">MVWNKSYNYLTAKYFHICVNNKGQLISQPALNFIFNLSTRMSRSAWHVHTHT</sequence>
<reference evidence="1 2" key="1">
    <citation type="submission" date="2012-10" db="EMBL/GenBank/DDBJ databases">
        <authorList>
            <person name="Genoscope - CEA"/>
        </authorList>
    </citation>
    <scope>NUCLEOTIDE SEQUENCE [LARGE SCALE GENOMIC DNA]</scope>
    <source>
        <strain evidence="2">AM13 / DSM 14728</strain>
    </source>
</reference>
<name>L0RFI2_9BACT</name>
<proteinExistence type="predicted"/>
<dbReference type="HOGENOM" id="CLU_3079171_0_0_7"/>
<gene>
    <name evidence="1" type="ORF">DESAM_23242</name>
</gene>
<dbReference type="EMBL" id="FO203522">
    <property type="protein sequence ID" value="CCO25509.1"/>
    <property type="molecule type" value="Genomic_DNA"/>
</dbReference>
<dbReference type="KEGG" id="dhy:DESAM_23242"/>
<dbReference type="Proteomes" id="UP000010808">
    <property type="component" value="Chromosome"/>
</dbReference>
<accession>L0RFI2</accession>
<keyword evidence="2" id="KW-1185">Reference proteome</keyword>
<evidence type="ECO:0000313" key="2">
    <source>
        <dbReference type="Proteomes" id="UP000010808"/>
    </source>
</evidence>
<evidence type="ECO:0000313" key="1">
    <source>
        <dbReference type="EMBL" id="CCO25509.1"/>
    </source>
</evidence>
<dbReference type="AlphaFoldDB" id="L0RFI2"/>
<protein>
    <submittedName>
        <fullName evidence="1">Uncharacterized protein</fullName>
    </submittedName>
</protein>